<dbReference type="GO" id="GO:0008658">
    <property type="term" value="F:penicillin binding"/>
    <property type="evidence" value="ECO:0007669"/>
    <property type="project" value="InterPro"/>
</dbReference>
<evidence type="ECO:0000259" key="2">
    <source>
        <dbReference type="Pfam" id="PF00905"/>
    </source>
</evidence>
<dbReference type="Pfam" id="PF00905">
    <property type="entry name" value="Transpeptidase"/>
    <property type="match status" value="1"/>
</dbReference>
<accession>D9XFU9</accession>
<dbReference type="PANTHER" id="PTHR30627">
    <property type="entry name" value="PEPTIDOGLYCAN D,D-TRANSPEPTIDASE"/>
    <property type="match status" value="1"/>
</dbReference>
<dbReference type="PANTHER" id="PTHR30627:SF24">
    <property type="entry name" value="PENICILLIN-BINDING PROTEIN 4B"/>
    <property type="match status" value="1"/>
</dbReference>
<feature type="signal peptide" evidence="1">
    <location>
        <begin position="1"/>
        <end position="23"/>
    </location>
</feature>
<dbReference type="EMBL" id="GG657757">
    <property type="protein sequence ID" value="EFL34830.1"/>
    <property type="molecule type" value="Genomic_DNA"/>
</dbReference>
<evidence type="ECO:0000259" key="3">
    <source>
        <dbReference type="Pfam" id="PF21922"/>
    </source>
</evidence>
<feature type="domain" description="Penicillin-binding protein transpeptidase" evidence="2">
    <location>
        <begin position="155"/>
        <end position="478"/>
    </location>
</feature>
<name>D9XFU9_STRVT</name>
<sequence length="491" mass="52097">MTRHIRRAGVFCALLLVALLLNAARIQVVQAPAYDGNPANRRPDIARYEQPRGDILVGGRPVTGSKDTREHLRYERTYAHGPLYAPVTGFASQLYGTTLLENAEDDVLSGTHPLLVPFPLWNDFTRARYRGGDVVTTLDPAAQQAAYQGLAGRKGAVAALDPSTGRILALVSAPSYDPQPLSGNGTAASRAWRRLNADPDRPMLNRAVRRTYPPGSTFKVVTAAAALDAGVIRNLDVPTDSPDPYTLPGTRTRLSNESRHCRDATVREAFTFSCNTVFAKLGVEVGAADMAATAHAFGFNSDHLRVPFPVARSTFDSSLDRAQLALSSIGQYNTRATPLQMAMVAAAVANGGEVREPYLVERTTRPGGSTLAAAGSRPARRAMTPSTAVRLRALMRDVVRHGTGRVAAIPGAEVGGKTGTAQHGFGNSGTPYAWFVSWARGDHEAAARVAVAVVLEDAQADRGNISGGDAAPVARAVMSAVLNSREGVPSS</sequence>
<organism evidence="4 5">
    <name type="scientific">Streptomyces viridochromogenes (strain DSM 40736 / JCM 4977 / BCRC 1201 / Tue 494)</name>
    <dbReference type="NCBI Taxonomy" id="591159"/>
    <lineage>
        <taxon>Bacteria</taxon>
        <taxon>Bacillati</taxon>
        <taxon>Actinomycetota</taxon>
        <taxon>Actinomycetes</taxon>
        <taxon>Kitasatosporales</taxon>
        <taxon>Streptomycetaceae</taxon>
        <taxon>Streptomyces</taxon>
    </lineage>
</organism>
<protein>
    <submittedName>
        <fullName evidence="4">Secreted penicillin-binding protein</fullName>
    </submittedName>
</protein>
<dbReference type="AlphaFoldDB" id="D9XFU9"/>
<dbReference type="InterPro" id="IPR001460">
    <property type="entry name" value="PCN-bd_Tpept"/>
</dbReference>
<dbReference type="GO" id="GO:0071555">
    <property type="term" value="P:cell wall organization"/>
    <property type="evidence" value="ECO:0007669"/>
    <property type="project" value="TreeGrafter"/>
</dbReference>
<feature type="chain" id="PRO_5038782763" evidence="1">
    <location>
        <begin position="24"/>
        <end position="491"/>
    </location>
</feature>
<dbReference type="SUPFAM" id="SSF56601">
    <property type="entry name" value="beta-lactamase/transpeptidase-like"/>
    <property type="match status" value="1"/>
</dbReference>
<dbReference type="InterPro" id="IPR012338">
    <property type="entry name" value="Beta-lactam/transpept-like"/>
</dbReference>
<dbReference type="InterPro" id="IPR054120">
    <property type="entry name" value="PBPA_dimer"/>
</dbReference>
<dbReference type="Pfam" id="PF21922">
    <property type="entry name" value="PBP_dimer_2"/>
    <property type="match status" value="1"/>
</dbReference>
<evidence type="ECO:0000256" key="1">
    <source>
        <dbReference type="SAM" id="SignalP"/>
    </source>
</evidence>
<dbReference type="RefSeq" id="WP_003992931.1">
    <property type="nucleotide sequence ID" value="NZ_GG657757.1"/>
</dbReference>
<reference evidence="5" key="1">
    <citation type="submission" date="2009-02" db="EMBL/GenBank/DDBJ databases">
        <title>Annotation of Streptomyces viridochromogenes strain DSM 40736.</title>
        <authorList>
            <consortium name="The Broad Institute Genome Sequencing Platform"/>
            <consortium name="Broad Institute Microbial Sequencing Center"/>
            <person name="Fischbach M."/>
            <person name="Godfrey P."/>
            <person name="Ward D."/>
            <person name="Young S."/>
            <person name="Zeng Q."/>
            <person name="Koehrsen M."/>
            <person name="Alvarado L."/>
            <person name="Berlin A.M."/>
            <person name="Bochicchio J."/>
            <person name="Borenstein D."/>
            <person name="Chapman S.B."/>
            <person name="Chen Z."/>
            <person name="Engels R."/>
            <person name="Freedman E."/>
            <person name="Gellesch M."/>
            <person name="Goldberg J."/>
            <person name="Griggs A."/>
            <person name="Gujja S."/>
            <person name="Heilman E.R."/>
            <person name="Heiman D.I."/>
            <person name="Hepburn T.A."/>
            <person name="Howarth C."/>
            <person name="Jen D."/>
            <person name="Larson L."/>
            <person name="Lewis B."/>
            <person name="Mehta T."/>
            <person name="Park D."/>
            <person name="Pearson M."/>
            <person name="Richards J."/>
            <person name="Roberts A."/>
            <person name="Saif S."/>
            <person name="Shea T.D."/>
            <person name="Shenoy N."/>
            <person name="Sisk P."/>
            <person name="Stolte C."/>
            <person name="Sykes S.N."/>
            <person name="Thomson T."/>
            <person name="Walk T."/>
            <person name="White J."/>
            <person name="Yandava C."/>
            <person name="Straight P."/>
            <person name="Clardy J."/>
            <person name="Hung D."/>
            <person name="Kolter R."/>
            <person name="Mekalanos J."/>
            <person name="Walker S."/>
            <person name="Walsh C.T."/>
            <person name="Wieland-Brown L.C."/>
            <person name="Haas B."/>
            <person name="Nusbaum C."/>
            <person name="Birren B."/>
        </authorList>
    </citation>
    <scope>NUCLEOTIDE SEQUENCE [LARGE SCALE GENOMIC DNA]</scope>
    <source>
        <strain evidence="5">DSM 40736 / JCM 4977 / BCRC 1201 / Tue 494</strain>
    </source>
</reference>
<dbReference type="GO" id="GO:0071972">
    <property type="term" value="F:peptidoglycan L,D-transpeptidase activity"/>
    <property type="evidence" value="ECO:0007669"/>
    <property type="project" value="TreeGrafter"/>
</dbReference>
<evidence type="ECO:0000313" key="5">
    <source>
        <dbReference type="Proteomes" id="UP000004184"/>
    </source>
</evidence>
<dbReference type="Gene3D" id="3.90.1310.10">
    <property type="entry name" value="Penicillin-binding protein 2a (Domain 2)"/>
    <property type="match status" value="1"/>
</dbReference>
<keyword evidence="5" id="KW-1185">Reference proteome</keyword>
<proteinExistence type="predicted"/>
<dbReference type="HOGENOM" id="CLU_009289_1_0_11"/>
<dbReference type="OrthoDB" id="9766847at2"/>
<gene>
    <name evidence="4" type="ORF">SSQG_05348</name>
</gene>
<dbReference type="InterPro" id="IPR050515">
    <property type="entry name" value="Beta-lactam/transpept"/>
</dbReference>
<dbReference type="eggNOG" id="COG0768">
    <property type="taxonomic scope" value="Bacteria"/>
</dbReference>
<dbReference type="Proteomes" id="UP000004184">
    <property type="component" value="Unassembled WGS sequence"/>
</dbReference>
<dbReference type="GO" id="GO:0005886">
    <property type="term" value="C:plasma membrane"/>
    <property type="evidence" value="ECO:0007669"/>
    <property type="project" value="TreeGrafter"/>
</dbReference>
<keyword evidence="1" id="KW-0732">Signal</keyword>
<evidence type="ECO:0000313" key="4">
    <source>
        <dbReference type="EMBL" id="EFL34830.1"/>
    </source>
</evidence>
<dbReference type="Gene3D" id="3.40.710.10">
    <property type="entry name" value="DD-peptidase/beta-lactamase superfamily"/>
    <property type="match status" value="1"/>
</dbReference>
<dbReference type="STRING" id="591159.SSQG_05348"/>
<feature type="domain" description="Penicillin binding protein A dimerisation" evidence="3">
    <location>
        <begin position="52"/>
        <end position="134"/>
    </location>
</feature>